<keyword evidence="4" id="KW-1185">Reference proteome</keyword>
<evidence type="ECO:0000313" key="4">
    <source>
        <dbReference type="Proteomes" id="UP000198959"/>
    </source>
</evidence>
<proteinExistence type="inferred from homology"/>
<dbReference type="EMBL" id="FMHW01000002">
    <property type="protein sequence ID" value="SCL39240.1"/>
    <property type="molecule type" value="Genomic_DNA"/>
</dbReference>
<dbReference type="Gene3D" id="1.10.10.2910">
    <property type="match status" value="1"/>
</dbReference>
<dbReference type="Proteomes" id="UP000198959">
    <property type="component" value="Unassembled WGS sequence"/>
</dbReference>
<dbReference type="InterPro" id="IPR010359">
    <property type="entry name" value="IrrE_HExxH"/>
</dbReference>
<comment type="similarity">
    <text evidence="1">Belongs to the short-chain fatty acyl-CoA assimilation regulator (ScfR) family.</text>
</comment>
<dbReference type="PANTHER" id="PTHR43236:SF1">
    <property type="entry name" value="BLL7220 PROTEIN"/>
    <property type="match status" value="1"/>
</dbReference>
<accession>A0A1C6TBR2</accession>
<gene>
    <name evidence="3" type="ORF">GA0074692_5291</name>
</gene>
<dbReference type="PROSITE" id="PS50943">
    <property type="entry name" value="HTH_CROC1"/>
    <property type="match status" value="1"/>
</dbReference>
<dbReference type="SMART" id="SM00530">
    <property type="entry name" value="HTH_XRE"/>
    <property type="match status" value="1"/>
</dbReference>
<dbReference type="InterPro" id="IPR052345">
    <property type="entry name" value="Rad_response_metalloprotease"/>
</dbReference>
<sequence length="371" mass="41582">MADEFNARMVTLARESEGLTQSALAHLAGISQSQISKIENGFEKPQRDVLEQLAKACGVPIEFFSQREEVLGEGFVDFYHKKRLTLPVKPLKKANALANVRRLEAVRLLRTLEFDSAAPFPFCPTDESWDPQSAAQFVRATWRIPPGPLPNLVALIEATGIPVFVTDLGHEKLSAVSMPGMAGRHVIVLNGMLPASARRFALAHELGHLVMHNGSASDDMERDADAFASALLMPTQDIRPDLRGLRFRELGALKAKWRVSLAALVKRANDLGTITERQYRTFYIQLSKLPGGRKNEPGEFDSEEPRLMRYLIEHYLSNLKYSREEVAKLMVLNEHKLAEVYFGEAPSKLRTVEPKRHLHAVSMPPADARLW</sequence>
<evidence type="ECO:0000259" key="2">
    <source>
        <dbReference type="PROSITE" id="PS50943"/>
    </source>
</evidence>
<dbReference type="SUPFAM" id="SSF47413">
    <property type="entry name" value="lambda repressor-like DNA-binding domains"/>
    <property type="match status" value="1"/>
</dbReference>
<feature type="domain" description="HTH cro/C1-type" evidence="2">
    <location>
        <begin position="13"/>
        <end position="64"/>
    </location>
</feature>
<dbReference type="CDD" id="cd00093">
    <property type="entry name" value="HTH_XRE"/>
    <property type="match status" value="1"/>
</dbReference>
<dbReference type="Pfam" id="PF01381">
    <property type="entry name" value="HTH_3"/>
    <property type="match status" value="1"/>
</dbReference>
<dbReference type="AlphaFoldDB" id="A0A1C6TBR2"/>
<dbReference type="InterPro" id="IPR001387">
    <property type="entry name" value="Cro/C1-type_HTH"/>
</dbReference>
<reference evidence="4" key="1">
    <citation type="submission" date="2016-06" db="EMBL/GenBank/DDBJ databases">
        <authorList>
            <person name="Varghese N."/>
            <person name="Submissions Spin"/>
        </authorList>
    </citation>
    <scope>NUCLEOTIDE SEQUENCE [LARGE SCALE GENOMIC DNA]</scope>
    <source>
        <strain evidence="4">DSM 43817</strain>
    </source>
</reference>
<dbReference type="Pfam" id="PF06114">
    <property type="entry name" value="Peptidase_M78"/>
    <property type="match status" value="1"/>
</dbReference>
<organism evidence="3 4">
    <name type="scientific">Micromonospora pallida</name>
    <dbReference type="NCBI Taxonomy" id="145854"/>
    <lineage>
        <taxon>Bacteria</taxon>
        <taxon>Bacillati</taxon>
        <taxon>Actinomycetota</taxon>
        <taxon>Actinomycetes</taxon>
        <taxon>Micromonosporales</taxon>
        <taxon>Micromonosporaceae</taxon>
        <taxon>Micromonospora</taxon>
    </lineage>
</organism>
<dbReference type="PANTHER" id="PTHR43236">
    <property type="entry name" value="ANTITOXIN HIGA1"/>
    <property type="match status" value="1"/>
</dbReference>
<dbReference type="Gene3D" id="1.10.260.40">
    <property type="entry name" value="lambda repressor-like DNA-binding domains"/>
    <property type="match status" value="1"/>
</dbReference>
<protein>
    <submittedName>
        <fullName evidence="3">Zn-dependent peptidase ImmA, M78 family</fullName>
    </submittedName>
</protein>
<dbReference type="GO" id="GO:0003677">
    <property type="term" value="F:DNA binding"/>
    <property type="evidence" value="ECO:0007669"/>
    <property type="project" value="InterPro"/>
</dbReference>
<dbReference type="InterPro" id="IPR010982">
    <property type="entry name" value="Lambda_DNA-bd_dom_sf"/>
</dbReference>
<dbReference type="RefSeq" id="WP_176738576.1">
    <property type="nucleotide sequence ID" value="NZ_FMHW01000002.1"/>
</dbReference>
<evidence type="ECO:0000256" key="1">
    <source>
        <dbReference type="ARBA" id="ARBA00007227"/>
    </source>
</evidence>
<evidence type="ECO:0000313" key="3">
    <source>
        <dbReference type="EMBL" id="SCL39240.1"/>
    </source>
</evidence>
<name>A0A1C6TBR2_9ACTN</name>